<accession>U6M1J5</accession>
<reference evidence="2" key="2">
    <citation type="submission" date="2013-10" db="EMBL/GenBank/DDBJ databases">
        <authorList>
            <person name="Aslett M."/>
        </authorList>
    </citation>
    <scope>NUCLEOTIDE SEQUENCE [LARGE SCALE GENOMIC DNA]</scope>
    <source>
        <strain evidence="2">Weybridge</strain>
    </source>
</reference>
<reference evidence="2" key="1">
    <citation type="submission" date="2013-10" db="EMBL/GenBank/DDBJ databases">
        <title>Genomic analysis of the causative agents of coccidiosis in chickens.</title>
        <authorList>
            <person name="Reid A.J."/>
            <person name="Blake D."/>
            <person name="Billington K."/>
            <person name="Browne H."/>
            <person name="Dunn M."/>
            <person name="Hung S."/>
            <person name="Kawahara F."/>
            <person name="Miranda-Saavedra D."/>
            <person name="Mourier T."/>
            <person name="Nagra H."/>
            <person name="Otto T.D."/>
            <person name="Rawlings N."/>
            <person name="Sanchez A."/>
            <person name="Sanders M."/>
            <person name="Subramaniam C."/>
            <person name="Tay Y."/>
            <person name="Dear P."/>
            <person name="Doerig C."/>
            <person name="Gruber A."/>
            <person name="Parkinson J."/>
            <person name="Shirley M."/>
            <person name="Wan K.L."/>
            <person name="Berriman M."/>
            <person name="Tomley F."/>
            <person name="Pain A."/>
        </authorList>
    </citation>
    <scope>NUCLEOTIDE SEQUENCE [LARGE SCALE GENOMIC DNA]</scope>
    <source>
        <strain evidence="2">Weybridge</strain>
    </source>
</reference>
<dbReference type="Proteomes" id="UP000030763">
    <property type="component" value="Unassembled WGS sequence"/>
</dbReference>
<dbReference type="OMA" id="RCIRRIL"/>
<dbReference type="AlphaFoldDB" id="U6M1J5"/>
<evidence type="ECO:0000313" key="3">
    <source>
        <dbReference type="Proteomes" id="UP000030763"/>
    </source>
</evidence>
<organism evidence="2 3">
    <name type="scientific">Eimeria maxima</name>
    <name type="common">Coccidian parasite</name>
    <dbReference type="NCBI Taxonomy" id="5804"/>
    <lineage>
        <taxon>Eukaryota</taxon>
        <taxon>Sar</taxon>
        <taxon>Alveolata</taxon>
        <taxon>Apicomplexa</taxon>
        <taxon>Conoidasida</taxon>
        <taxon>Coccidia</taxon>
        <taxon>Eucoccidiorida</taxon>
        <taxon>Eimeriorina</taxon>
        <taxon>Eimeriidae</taxon>
        <taxon>Eimeria</taxon>
    </lineage>
</organism>
<sequence>MNVSTLLAEPPGNDQPDESLVLSLLDKENVPDRSQSRRWVSLRPPSRAGRFLPRFVALGAAATAMYLIITCATHLTKPVRHWKLGRGLASGEELGDTGEDGSSGSISDLCGPGQTAQNGAAPLYSHTDAALQRVLDEISLSKSTTNALPDQPEHIDAKLTRGRSGVRGQASARKRRRETNVGLEAEALSSKKAVLSDPQDKTPGPADLPTQLFSDEVQLSFWLSRTAKESPEKPPSEGIRTQPPSGKGARSVFKTAFLSEPRDKTPGRVGPSTQLFSDASQLSFWLSRTAKGPPGKPSSEGFRTHPQASKGVGALGPGNTDKVTVFISPSDIFLESLLDDGDIILRDWFPEPLTGTVPISHFDEDLDLEGCEDVKCYYEDPKKPATSSADAGVGHNQQGSISTKVRTGPSSVWGQAVQSQTGPSAEGGGAAVVDSSGSGDDMNAHPFFRLPAVPPNLSAKQIDLASLASSSTVKGKPVFSLHVIRSVCLGPSLDKDSFDLLVDAAERLCKYALEHMDTDVAGLVPYRVVEIMGTIFFVVDALYCADQLLGANANSNQWWPSVMDRVKIALSSFEKDKKNRHLSSRYMKLCVALVEALGTYTRGSRPSAKDVVYLKRSLVCESGKTKFGGNAWDPWRRDERLWTGSKSC</sequence>
<evidence type="ECO:0000256" key="1">
    <source>
        <dbReference type="SAM" id="MobiDB-lite"/>
    </source>
</evidence>
<feature type="region of interest" description="Disordered" evidence="1">
    <location>
        <begin position="289"/>
        <end position="316"/>
    </location>
</feature>
<dbReference type="GeneID" id="25335359"/>
<evidence type="ECO:0000313" key="2">
    <source>
        <dbReference type="EMBL" id="CDJ58077.1"/>
    </source>
</evidence>
<gene>
    <name evidence="2" type="ORF">EMWEY_00013730</name>
</gene>
<proteinExistence type="predicted"/>
<dbReference type="EMBL" id="HG719467">
    <property type="protein sequence ID" value="CDJ58077.1"/>
    <property type="molecule type" value="Genomic_DNA"/>
</dbReference>
<protein>
    <submittedName>
        <fullName evidence="2">Uncharacterized protein</fullName>
    </submittedName>
</protein>
<feature type="region of interest" description="Disordered" evidence="1">
    <location>
        <begin position="143"/>
        <end position="211"/>
    </location>
</feature>
<dbReference type="RefSeq" id="XP_013334725.1">
    <property type="nucleotide sequence ID" value="XM_013479271.1"/>
</dbReference>
<keyword evidence="3" id="KW-1185">Reference proteome</keyword>
<feature type="region of interest" description="Disordered" evidence="1">
    <location>
        <begin position="90"/>
        <end position="120"/>
    </location>
</feature>
<feature type="region of interest" description="Disordered" evidence="1">
    <location>
        <begin position="227"/>
        <end position="250"/>
    </location>
</feature>
<name>U6M1J5_EIMMA</name>
<dbReference type="VEuPathDB" id="ToxoDB:EMWEY_00013730"/>
<dbReference type="OrthoDB" id="10573914at2759"/>
<feature type="region of interest" description="Disordered" evidence="1">
    <location>
        <begin position="385"/>
        <end position="409"/>
    </location>
</feature>